<accession>A0A5A7PMG2</accession>
<gene>
    <name evidence="2" type="ORF">STAS_09960</name>
</gene>
<dbReference type="AlphaFoldDB" id="A0A5A7PMG2"/>
<protein>
    <submittedName>
        <fullName evidence="2">Transcriptional regulator</fullName>
    </submittedName>
</protein>
<proteinExistence type="predicted"/>
<organism evidence="2 3">
    <name type="scientific">Striga asiatica</name>
    <name type="common">Asiatic witchweed</name>
    <name type="synonym">Buchnera asiatica</name>
    <dbReference type="NCBI Taxonomy" id="4170"/>
    <lineage>
        <taxon>Eukaryota</taxon>
        <taxon>Viridiplantae</taxon>
        <taxon>Streptophyta</taxon>
        <taxon>Embryophyta</taxon>
        <taxon>Tracheophyta</taxon>
        <taxon>Spermatophyta</taxon>
        <taxon>Magnoliopsida</taxon>
        <taxon>eudicotyledons</taxon>
        <taxon>Gunneridae</taxon>
        <taxon>Pentapetalae</taxon>
        <taxon>asterids</taxon>
        <taxon>lamiids</taxon>
        <taxon>Lamiales</taxon>
        <taxon>Orobanchaceae</taxon>
        <taxon>Buchnereae</taxon>
        <taxon>Striga</taxon>
    </lineage>
</organism>
<sequence>MAAKAQPSFMELSFSAPIDTTTFISPTKSFVAIVVSPMAHLTQIQDTQPTPNVNTFVVSPFSSPLSKSKRSLYRTQGENPKKKKKIDVVVTLITPMPENEHSYDSSGESSCNTRKITKYIGSKQGSLEKLIDDFVELEVEVTRETTASRQTRCLRTARSHSEGQPLMSDVVAKKDIDDYNLKNAYLNHFYSVYFERCHGLVFSLMSFNLERPILVSHFEKFYANLCSGVNNVRSPHSHKQIFMFGGFEKSLGDHSQYYKVVLCALRQSVHADSPWLRHLNRKNGEQSASATKGKGKVMVHHEEQDEEQEELLAIEEVIEEDP</sequence>
<comment type="caution">
    <text evidence="2">The sequence shown here is derived from an EMBL/GenBank/DDBJ whole genome shotgun (WGS) entry which is preliminary data.</text>
</comment>
<keyword evidence="3" id="KW-1185">Reference proteome</keyword>
<evidence type="ECO:0000313" key="3">
    <source>
        <dbReference type="Proteomes" id="UP000325081"/>
    </source>
</evidence>
<evidence type="ECO:0000256" key="1">
    <source>
        <dbReference type="SAM" id="MobiDB-lite"/>
    </source>
</evidence>
<reference evidence="3" key="1">
    <citation type="journal article" date="2019" name="Curr. Biol.">
        <title>Genome Sequence of Striga asiatica Provides Insight into the Evolution of Plant Parasitism.</title>
        <authorList>
            <person name="Yoshida S."/>
            <person name="Kim S."/>
            <person name="Wafula E.K."/>
            <person name="Tanskanen J."/>
            <person name="Kim Y.M."/>
            <person name="Honaas L."/>
            <person name="Yang Z."/>
            <person name="Spallek T."/>
            <person name="Conn C.E."/>
            <person name="Ichihashi Y."/>
            <person name="Cheong K."/>
            <person name="Cui S."/>
            <person name="Der J.P."/>
            <person name="Gundlach H."/>
            <person name="Jiao Y."/>
            <person name="Hori C."/>
            <person name="Ishida J.K."/>
            <person name="Kasahara H."/>
            <person name="Kiba T."/>
            <person name="Kim M.S."/>
            <person name="Koo N."/>
            <person name="Laohavisit A."/>
            <person name="Lee Y.H."/>
            <person name="Lumba S."/>
            <person name="McCourt P."/>
            <person name="Mortimer J.C."/>
            <person name="Mutuku J.M."/>
            <person name="Nomura T."/>
            <person name="Sasaki-Sekimoto Y."/>
            <person name="Seto Y."/>
            <person name="Wang Y."/>
            <person name="Wakatake T."/>
            <person name="Sakakibara H."/>
            <person name="Demura T."/>
            <person name="Yamaguchi S."/>
            <person name="Yoneyama K."/>
            <person name="Manabe R.I."/>
            <person name="Nelson D.C."/>
            <person name="Schulman A.H."/>
            <person name="Timko M.P."/>
            <person name="dePamphilis C.W."/>
            <person name="Choi D."/>
            <person name="Shirasu K."/>
        </authorList>
    </citation>
    <scope>NUCLEOTIDE SEQUENCE [LARGE SCALE GENOMIC DNA]</scope>
    <source>
        <strain evidence="3">cv. UVA1</strain>
    </source>
</reference>
<dbReference type="Proteomes" id="UP000325081">
    <property type="component" value="Unassembled WGS sequence"/>
</dbReference>
<feature type="region of interest" description="Disordered" evidence="1">
    <location>
        <begin position="280"/>
        <end position="311"/>
    </location>
</feature>
<evidence type="ECO:0000313" key="2">
    <source>
        <dbReference type="EMBL" id="GER33801.1"/>
    </source>
</evidence>
<name>A0A5A7PMG2_STRAF</name>
<dbReference type="EMBL" id="BKCP01004794">
    <property type="protein sequence ID" value="GER33801.1"/>
    <property type="molecule type" value="Genomic_DNA"/>
</dbReference>